<feature type="region of interest" description="Disordered" evidence="14">
    <location>
        <begin position="1658"/>
        <end position="1677"/>
    </location>
</feature>
<comment type="similarity">
    <text evidence="13">Belongs to the OXA1/ALB3/YidC family.</text>
</comment>
<dbReference type="GO" id="GO:0016020">
    <property type="term" value="C:membrane"/>
    <property type="evidence" value="ECO:0007669"/>
    <property type="project" value="UniProtKB-SubCell"/>
</dbReference>
<evidence type="ECO:0000256" key="6">
    <source>
        <dbReference type="ARBA" id="ARBA00022722"/>
    </source>
</evidence>
<feature type="region of interest" description="Disordered" evidence="14">
    <location>
        <begin position="1811"/>
        <end position="1873"/>
    </location>
</feature>
<dbReference type="NCBIfam" id="TIGR03592">
    <property type="entry name" value="yidC_oxa1_cterm"/>
    <property type="match status" value="1"/>
</dbReference>
<protein>
    <recommendedName>
        <fullName evidence="2">5'-3' exoribonuclease 2</fullName>
    </recommendedName>
</protein>
<dbReference type="InterPro" id="IPR047007">
    <property type="entry name" value="XRN1_D1_sf"/>
</dbReference>
<evidence type="ECO:0000256" key="12">
    <source>
        <dbReference type="ARBA" id="ARBA00038299"/>
    </source>
</evidence>
<dbReference type="GO" id="GO:0000956">
    <property type="term" value="P:nuclear-transcribed mRNA catabolic process"/>
    <property type="evidence" value="ECO:0007669"/>
    <property type="project" value="TreeGrafter"/>
</dbReference>
<dbReference type="GO" id="GO:0006364">
    <property type="term" value="P:rRNA processing"/>
    <property type="evidence" value="ECO:0007669"/>
    <property type="project" value="UniProtKB-KW"/>
</dbReference>
<feature type="domain" description="Membrane insertase YidC/Oxa/ALB C-terminal" evidence="16">
    <location>
        <begin position="71"/>
        <end position="266"/>
    </location>
</feature>
<dbReference type="PANTHER" id="PTHR12341:SF7">
    <property type="entry name" value="5'-3' EXORIBONUCLEASE 1"/>
    <property type="match status" value="1"/>
</dbReference>
<keyword evidence="15" id="KW-1133">Transmembrane helix</keyword>
<keyword evidence="6" id="KW-0540">Nuclease</keyword>
<keyword evidence="8" id="KW-0269">Exonuclease</keyword>
<dbReference type="Pfam" id="PF18334">
    <property type="entry name" value="XRN1_D2_D3"/>
    <property type="match status" value="1"/>
</dbReference>
<feature type="compositionally biased region" description="Basic and acidic residues" evidence="14">
    <location>
        <begin position="1611"/>
        <end position="1635"/>
    </location>
</feature>
<dbReference type="EMBL" id="CAKOGP040000890">
    <property type="protein sequence ID" value="CAJ1940402.1"/>
    <property type="molecule type" value="Genomic_DNA"/>
</dbReference>
<dbReference type="Proteomes" id="UP001295423">
    <property type="component" value="Unassembled WGS sequence"/>
</dbReference>
<evidence type="ECO:0000259" key="16">
    <source>
        <dbReference type="Pfam" id="PF02096"/>
    </source>
</evidence>
<evidence type="ECO:0000256" key="4">
    <source>
        <dbReference type="ARBA" id="ARBA00022552"/>
    </source>
</evidence>
<feature type="compositionally biased region" description="Polar residues" evidence="14">
    <location>
        <begin position="1663"/>
        <end position="1677"/>
    </location>
</feature>
<feature type="region of interest" description="Disordered" evidence="14">
    <location>
        <begin position="1577"/>
        <end position="1649"/>
    </location>
</feature>
<dbReference type="InterPro" id="IPR004859">
    <property type="entry name" value="Xrn1_N"/>
</dbReference>
<evidence type="ECO:0000259" key="21">
    <source>
        <dbReference type="Pfam" id="PF18334"/>
    </source>
</evidence>
<dbReference type="Gene3D" id="3.40.50.12390">
    <property type="match status" value="2"/>
</dbReference>
<feature type="domain" description="Exoribonuclease Xrn1 D2/D3" evidence="21">
    <location>
        <begin position="1340"/>
        <end position="1432"/>
    </location>
</feature>
<reference evidence="22" key="1">
    <citation type="submission" date="2023-08" db="EMBL/GenBank/DDBJ databases">
        <authorList>
            <person name="Audoor S."/>
            <person name="Bilcke G."/>
        </authorList>
    </citation>
    <scope>NUCLEOTIDE SEQUENCE</scope>
</reference>
<feature type="region of interest" description="Disordered" evidence="14">
    <location>
        <begin position="442"/>
        <end position="476"/>
    </location>
</feature>
<dbReference type="Pfam" id="PF03159">
    <property type="entry name" value="XRN_N"/>
    <property type="match status" value="1"/>
</dbReference>
<feature type="region of interest" description="Disordered" evidence="14">
    <location>
        <begin position="1777"/>
        <end position="1796"/>
    </location>
</feature>
<accession>A0AAD2FLE1</accession>
<dbReference type="GO" id="GO:0005634">
    <property type="term" value="C:nucleus"/>
    <property type="evidence" value="ECO:0007669"/>
    <property type="project" value="UniProtKB-SubCell"/>
</dbReference>
<evidence type="ECO:0000259" key="18">
    <source>
        <dbReference type="Pfam" id="PF17846"/>
    </source>
</evidence>
<feature type="domain" description="Xrn1 N-terminal" evidence="17">
    <location>
        <begin position="345"/>
        <end position="575"/>
    </location>
</feature>
<dbReference type="InterPro" id="IPR041412">
    <property type="entry name" value="Xrn1_helical"/>
</dbReference>
<evidence type="ECO:0000256" key="8">
    <source>
        <dbReference type="ARBA" id="ARBA00022839"/>
    </source>
</evidence>
<dbReference type="CDD" id="cd18673">
    <property type="entry name" value="PIN_XRN1-2-like"/>
    <property type="match status" value="1"/>
</dbReference>
<dbReference type="InterPro" id="IPR047008">
    <property type="entry name" value="XRN1_SH3_sf"/>
</dbReference>
<dbReference type="Gene3D" id="1.25.40.1050">
    <property type="match status" value="1"/>
</dbReference>
<dbReference type="InterPro" id="IPR041385">
    <property type="entry name" value="SH3_12"/>
</dbReference>
<evidence type="ECO:0000256" key="9">
    <source>
        <dbReference type="ARBA" id="ARBA00023015"/>
    </source>
</evidence>
<dbReference type="PANTHER" id="PTHR12341">
    <property type="entry name" value="5'-&gt;3' EXORIBONUCLEASE"/>
    <property type="match status" value="1"/>
</dbReference>
<dbReference type="GO" id="GO:0004534">
    <property type="term" value="F:5'-3' RNA exonuclease activity"/>
    <property type="evidence" value="ECO:0007669"/>
    <property type="project" value="TreeGrafter"/>
</dbReference>
<organism evidence="22 23">
    <name type="scientific">Cylindrotheca closterium</name>
    <dbReference type="NCBI Taxonomy" id="2856"/>
    <lineage>
        <taxon>Eukaryota</taxon>
        <taxon>Sar</taxon>
        <taxon>Stramenopiles</taxon>
        <taxon>Ochrophyta</taxon>
        <taxon>Bacillariophyta</taxon>
        <taxon>Bacillariophyceae</taxon>
        <taxon>Bacillariophycidae</taxon>
        <taxon>Bacillariales</taxon>
        <taxon>Bacillariaceae</taxon>
        <taxon>Cylindrotheca</taxon>
    </lineage>
</organism>
<evidence type="ECO:0000256" key="11">
    <source>
        <dbReference type="ARBA" id="ARBA00023242"/>
    </source>
</evidence>
<keyword evidence="23" id="KW-1185">Reference proteome</keyword>
<evidence type="ECO:0000256" key="3">
    <source>
        <dbReference type="ARBA" id="ARBA00022472"/>
    </source>
</evidence>
<dbReference type="CDD" id="cd20069">
    <property type="entry name" value="5TM_Oxa1-like"/>
    <property type="match status" value="1"/>
</dbReference>
<evidence type="ECO:0000256" key="10">
    <source>
        <dbReference type="ARBA" id="ARBA00023163"/>
    </source>
</evidence>
<evidence type="ECO:0000256" key="15">
    <source>
        <dbReference type="SAM" id="Phobius"/>
    </source>
</evidence>
<dbReference type="FunFam" id="3.40.50.12390:FF:000005">
    <property type="entry name" value="5'-3' exoribonuclease 2"/>
    <property type="match status" value="1"/>
</dbReference>
<feature type="compositionally biased region" description="Polar residues" evidence="14">
    <location>
        <begin position="1815"/>
        <end position="1825"/>
    </location>
</feature>
<keyword evidence="9" id="KW-0805">Transcription regulation</keyword>
<keyword evidence="4" id="KW-0698">rRNA processing</keyword>
<keyword evidence="13 15" id="KW-0812">Transmembrane</keyword>
<keyword evidence="15" id="KW-0472">Membrane</keyword>
<dbReference type="Pfam" id="PF18129">
    <property type="entry name" value="SH3_12"/>
    <property type="match status" value="1"/>
</dbReference>
<keyword evidence="7" id="KW-0378">Hydrolase</keyword>
<dbReference type="Pfam" id="PF02096">
    <property type="entry name" value="60KD_IMP"/>
    <property type="match status" value="1"/>
</dbReference>
<evidence type="ECO:0000256" key="7">
    <source>
        <dbReference type="ARBA" id="ARBA00022801"/>
    </source>
</evidence>
<evidence type="ECO:0000256" key="13">
    <source>
        <dbReference type="RuleBase" id="RU003945"/>
    </source>
</evidence>
<dbReference type="InterPro" id="IPR041106">
    <property type="entry name" value="XRN1_D2_D3"/>
</dbReference>
<comment type="similarity">
    <text evidence="12">Belongs to the 5'-3' exonuclease family.</text>
</comment>
<gene>
    <name evidence="22" type="ORF">CYCCA115_LOCUS7024</name>
</gene>
<dbReference type="Gene3D" id="2.170.260.40">
    <property type="match status" value="1"/>
</dbReference>
<keyword evidence="5" id="KW-0507">mRNA processing</keyword>
<dbReference type="Pfam" id="PF18332">
    <property type="entry name" value="XRN1_D1"/>
    <property type="match status" value="1"/>
</dbReference>
<feature type="transmembrane region" description="Helical" evidence="15">
    <location>
        <begin position="231"/>
        <end position="253"/>
    </location>
</feature>
<feature type="compositionally biased region" description="Basic and acidic residues" evidence="14">
    <location>
        <begin position="450"/>
        <end position="466"/>
    </location>
</feature>
<evidence type="ECO:0000313" key="23">
    <source>
        <dbReference type="Proteomes" id="UP001295423"/>
    </source>
</evidence>
<feature type="transmembrane region" description="Helical" evidence="15">
    <location>
        <begin position="193"/>
        <end position="210"/>
    </location>
</feature>
<evidence type="ECO:0000313" key="22">
    <source>
        <dbReference type="EMBL" id="CAJ1940402.1"/>
    </source>
</evidence>
<keyword evidence="11" id="KW-0539">Nucleus</keyword>
<proteinExistence type="inferred from homology"/>
<comment type="subcellular location">
    <subcellularLocation>
        <location evidence="13">Membrane</location>
        <topology evidence="13">Multi-pass membrane protein</topology>
    </subcellularLocation>
    <subcellularLocation>
        <location evidence="1">Nucleus</location>
    </subcellularLocation>
</comment>
<evidence type="ECO:0000256" key="14">
    <source>
        <dbReference type="SAM" id="MobiDB-lite"/>
    </source>
</evidence>
<dbReference type="InterPro" id="IPR040992">
    <property type="entry name" value="XRN1_D1"/>
</dbReference>
<feature type="domain" description="Xrn1 helical" evidence="18">
    <location>
        <begin position="623"/>
        <end position="945"/>
    </location>
</feature>
<keyword evidence="10" id="KW-0804">Transcription</keyword>
<dbReference type="GO" id="GO:0006353">
    <property type="term" value="P:DNA-templated transcription termination"/>
    <property type="evidence" value="ECO:0007669"/>
    <property type="project" value="UniProtKB-KW"/>
</dbReference>
<evidence type="ECO:0000256" key="5">
    <source>
        <dbReference type="ARBA" id="ARBA00022664"/>
    </source>
</evidence>
<comment type="caution">
    <text evidence="22">The sequence shown here is derived from an EMBL/GenBank/DDBJ whole genome shotgun (WGS) entry which is preliminary data.</text>
</comment>
<evidence type="ECO:0000259" key="19">
    <source>
        <dbReference type="Pfam" id="PF18129"/>
    </source>
</evidence>
<dbReference type="Pfam" id="PF17846">
    <property type="entry name" value="XRN_M"/>
    <property type="match status" value="1"/>
</dbReference>
<dbReference type="GO" id="GO:0003723">
    <property type="term" value="F:RNA binding"/>
    <property type="evidence" value="ECO:0007669"/>
    <property type="project" value="TreeGrafter"/>
</dbReference>
<dbReference type="Gene3D" id="2.30.30.750">
    <property type="match status" value="1"/>
</dbReference>
<keyword evidence="3" id="KW-0806">Transcription termination</keyword>
<feature type="compositionally biased region" description="Polar residues" evidence="14">
    <location>
        <begin position="1844"/>
        <end position="1862"/>
    </location>
</feature>
<dbReference type="GO" id="GO:0006397">
    <property type="term" value="P:mRNA processing"/>
    <property type="evidence" value="ECO:0007669"/>
    <property type="project" value="UniProtKB-KW"/>
</dbReference>
<name>A0AAD2FLE1_9STRA</name>
<evidence type="ECO:0000256" key="2">
    <source>
        <dbReference type="ARBA" id="ARBA00013845"/>
    </source>
</evidence>
<feature type="domain" description="5'-3' exoribonuclease 1 SH3-like" evidence="19">
    <location>
        <begin position="1475"/>
        <end position="1538"/>
    </location>
</feature>
<evidence type="ECO:0000256" key="1">
    <source>
        <dbReference type="ARBA" id="ARBA00004123"/>
    </source>
</evidence>
<feature type="transmembrane region" description="Helical" evidence="15">
    <location>
        <begin position="144"/>
        <end position="164"/>
    </location>
</feature>
<feature type="compositionally biased region" description="Low complexity" evidence="14">
    <location>
        <begin position="1581"/>
        <end position="1598"/>
    </location>
</feature>
<evidence type="ECO:0000259" key="20">
    <source>
        <dbReference type="Pfam" id="PF18332"/>
    </source>
</evidence>
<dbReference type="InterPro" id="IPR028055">
    <property type="entry name" value="YidC/Oxa/ALB_C"/>
</dbReference>
<feature type="domain" description="5'-3' exoribonuclease 1 D1" evidence="20">
    <location>
        <begin position="1004"/>
        <end position="1182"/>
    </location>
</feature>
<sequence>MSSDANPPKQNFDETMDKLFHESQKEAQTEGDAWFLDEAASAAAFEPSWWNLADHAVSGVEFVHEMSGLHYAGSIVATTMILRFTILPIAINAQRAASRMAHLQPELKLMKDRYEALGTPSQAEQKAFADQMKGLFKRYEVKPFAAFAAPLMQAPLFIGMFFGMKKMPDIFTEQMSTGGIMWFTDLTVPDPTYILPIACGVSFLTTIEAGKDQMIDSNPQYGPVMVNAFRAMAVVMVPVITTFPAAMLCYWVPNNFFTLVQSVTLRNDFVRKQLGIWDRPKPIPGTTGDAGFQETMSNLMKKAQGEPTTEAEMLQRHNEDIEMKKRVKQMIEVLLLLCYKTGDIMGVPKFYRWLSERYTKINEIVSDSALLPEFDHLYLDMNGIIHGCTHPNHMDISDFLSERDMMLGIMHYLDRIITQIVKPRVSVYMAIDGVAPRAKLNQQRSRRFRSARDMAEATKDLPKQNNEDGSTGSADVFDSNCITPGTEFMARVSETIKYFIRKKIKEDPIWRNLNVIFSGHEIPGEGEHKIMEHIRMMRSQPGYQPNTRHCIYGQDADLIMLGLVTHEPHFTILREVVDFSGGFTNKNALKTVKKFTKESDFQLLHLSVLREYLSLEFCKGTEYDLERTIDDFVFLTFLVGNDFLPHLTTLDIGEGAFDLLFKVYKEQRPEWGTGNYLTQSGDISDPQRLENFLTVIGSVETEVLEKREIDDAAYIKKKRKWNKRDGLPQLPSDEEMKAADDAKQNDYISMMEALMAKHEGQQFVDGWTPVQPGQKDFKGRYYFEKLKLTPVDLKAHHDLRQAYVEGLMWCLAYYYRGCISWGWFYPYHYGPMLSDLRNLPKMFESISFELGTPVKPFQQLMACLPPASAQLVPTPYRYLMKSPESPIIDFYPVDFAVDMNGKKNPWEGVNLLPFIDLHRLLSAIEEHCPDSKLTPSERRRNQKGKILGYMFDLTCTETIESPNRKIGLVDIVKCHSRVRVLPEYESEGVSFKPELIAGTRIPFPGFPSLNVLPIASEEVLPIGVNCFGFPSKYPTMTLKLHEMPQIPPVETLADSVLGKSLFINWPMMHEAKLTAISDALCEVRLVKGKKKVKRWNQIEADRWCKDSEAMMQGYHTGVSIPGSGGVQIGEIRVRLKLLPLQGMTTNPNNGSSKKLFGKEEADVPLQLALWQAPAPDPRFTEKGPMALRERFPIDGSLILTKGKYRGCRGTIVGIADEKKVGVKVATMPPEIPFGLALARSVYESYITSTDASRILKLNGGLFGKITGSILFEPGKYDLGLNLKSGDGLCVAGYTRQKRERNAGQKSNNNKKAWDSGDSLLVIGSARTGQAGNDEKPEERIQWEFTPKAIRLVNEYRQKFPQLFTALVRMPNEKRYDATKVFGPNGADWLPVVREWLNGVESAKLPRTPISTDTMSKEAVVAVEKAADVRNLAVQKKGFPKESLIKIPGSALFLENSISPTDVILSSDYNDNEAPELGDRIVNLCASGIPFGARGTVVGIHQATTGCVEVVMDEEFVGGTSLQGLCSNFRGKLCVWAHVMKITVDNSKGLVEKMVPQGSGKAAVEKILADIEREVKGQQRNAAPAVPQQGVAAQRPAQRLATPTRGGSAGRSRSDSASRGKLALSREAKGPPEKGARFTRTSKNPKGGLHRWRALMKGIKKSDPSSNSKPAPNYNDATDASAGLKAMLGVSGVQNGGGKAPQGVTDASAGLKAMLGVGGHVPPHPPNFGVPPPPQPPMPSPATAADKLMQLMTLQPQMQPVHAPVSSSFNFSYVEEGKHVPEQPPNSQSIPHFAHYPVPPMPPQPMFHQMAPPMQTTKPPQGNATGLSDKEFPPLGGAVKKSADVEQTQAEEPKQAPQSTLVPSSALMKPGKSI</sequence>
<dbReference type="InterPro" id="IPR027073">
    <property type="entry name" value="5_3_exoribonuclease"/>
</dbReference>
<evidence type="ECO:0000259" key="17">
    <source>
        <dbReference type="Pfam" id="PF03159"/>
    </source>
</evidence>
<feature type="transmembrane region" description="Helical" evidence="15">
    <location>
        <begin position="71"/>
        <end position="91"/>
    </location>
</feature>